<dbReference type="Pfam" id="PF12698">
    <property type="entry name" value="ABC2_membrane_3"/>
    <property type="match status" value="1"/>
</dbReference>
<dbReference type="InterPro" id="IPR051328">
    <property type="entry name" value="T7SS_ABC-Transporter"/>
</dbReference>
<comment type="subcellular location">
    <subcellularLocation>
        <location evidence="1">Membrane</location>
        <topology evidence="1">Multi-pass membrane protein</topology>
    </subcellularLocation>
</comment>
<dbReference type="Proteomes" id="UP001501495">
    <property type="component" value="Unassembled WGS sequence"/>
</dbReference>
<feature type="transmembrane region" description="Helical" evidence="5">
    <location>
        <begin position="269"/>
        <end position="287"/>
    </location>
</feature>
<dbReference type="RefSeq" id="WP_344733513.1">
    <property type="nucleotide sequence ID" value="NZ_BAAAZH010000014.1"/>
</dbReference>
<keyword evidence="8" id="KW-1185">Reference proteome</keyword>
<feature type="transmembrane region" description="Helical" evidence="5">
    <location>
        <begin position="189"/>
        <end position="211"/>
    </location>
</feature>
<comment type="caution">
    <text evidence="7">The sequence shown here is derived from an EMBL/GenBank/DDBJ whole genome shotgun (WGS) entry which is preliminary data.</text>
</comment>
<dbReference type="PANTHER" id="PTHR43077">
    <property type="entry name" value="TRANSPORT PERMEASE YVFS-RELATED"/>
    <property type="match status" value="1"/>
</dbReference>
<gene>
    <name evidence="7" type="ORF">GCM10022215_22850</name>
</gene>
<keyword evidence="3 5" id="KW-1133">Transmembrane helix</keyword>
<accession>A0ABP7XJ77</accession>
<evidence type="ECO:0000256" key="2">
    <source>
        <dbReference type="ARBA" id="ARBA00022692"/>
    </source>
</evidence>
<reference evidence="8" key="1">
    <citation type="journal article" date="2019" name="Int. J. Syst. Evol. Microbiol.">
        <title>The Global Catalogue of Microorganisms (GCM) 10K type strain sequencing project: providing services to taxonomists for standard genome sequencing and annotation.</title>
        <authorList>
            <consortium name="The Broad Institute Genomics Platform"/>
            <consortium name="The Broad Institute Genome Sequencing Center for Infectious Disease"/>
            <person name="Wu L."/>
            <person name="Ma J."/>
        </authorList>
    </citation>
    <scope>NUCLEOTIDE SEQUENCE [LARGE SCALE GENOMIC DNA]</scope>
    <source>
        <strain evidence="8">JCM 16703</strain>
    </source>
</reference>
<protein>
    <submittedName>
        <fullName evidence="7">DUF3533 domain-containing protein</fullName>
    </submittedName>
</protein>
<dbReference type="PANTHER" id="PTHR43077:SF10">
    <property type="entry name" value="TRANSPORT PERMEASE PROTEIN"/>
    <property type="match status" value="1"/>
</dbReference>
<proteinExistence type="predicted"/>
<evidence type="ECO:0000256" key="5">
    <source>
        <dbReference type="SAM" id="Phobius"/>
    </source>
</evidence>
<name>A0ABP7XJ77_9ACTN</name>
<feature type="transmembrane region" description="Helical" evidence="5">
    <location>
        <begin position="15"/>
        <end position="36"/>
    </location>
</feature>
<organism evidence="7 8">
    <name type="scientific">Nocardioides fonticola</name>
    <dbReference type="NCBI Taxonomy" id="450363"/>
    <lineage>
        <taxon>Bacteria</taxon>
        <taxon>Bacillati</taxon>
        <taxon>Actinomycetota</taxon>
        <taxon>Actinomycetes</taxon>
        <taxon>Propionibacteriales</taxon>
        <taxon>Nocardioidaceae</taxon>
        <taxon>Nocardioides</taxon>
    </lineage>
</organism>
<evidence type="ECO:0000256" key="1">
    <source>
        <dbReference type="ARBA" id="ARBA00004141"/>
    </source>
</evidence>
<keyword evidence="4 5" id="KW-0472">Membrane</keyword>
<feature type="domain" description="ABC-2 type transporter transmembrane" evidence="6">
    <location>
        <begin position="19"/>
        <end position="316"/>
    </location>
</feature>
<evidence type="ECO:0000313" key="7">
    <source>
        <dbReference type="EMBL" id="GAA4119871.1"/>
    </source>
</evidence>
<evidence type="ECO:0000313" key="8">
    <source>
        <dbReference type="Proteomes" id="UP001501495"/>
    </source>
</evidence>
<feature type="transmembrane region" description="Helical" evidence="5">
    <location>
        <begin position="307"/>
        <end position="327"/>
    </location>
</feature>
<evidence type="ECO:0000256" key="4">
    <source>
        <dbReference type="ARBA" id="ARBA00023136"/>
    </source>
</evidence>
<dbReference type="InterPro" id="IPR013525">
    <property type="entry name" value="ABC2_TM"/>
</dbReference>
<feature type="transmembrane region" description="Helical" evidence="5">
    <location>
        <begin position="231"/>
        <end position="257"/>
    </location>
</feature>
<evidence type="ECO:0000259" key="6">
    <source>
        <dbReference type="Pfam" id="PF12698"/>
    </source>
</evidence>
<keyword evidence="2 5" id="KW-0812">Transmembrane</keyword>
<sequence length="346" mass="35181">MEEPTTQDRPDTRTIAGALVAVVVLQLLFAFSYIAAFHDPSPHGVPLAVAAPTEEAAAQVAQGLEREGGDAVTTTVVADESAATARVRDREAAAALVVGPKKTDRLYIASAAGVSQAQAIEARIRDAESRQGRTLKVADLAPLPSADSRGTTPFYLVLVMAFGGYLGVTVLSLLASPQASRGRRALQRLGAMAAYAVISGVAVTLLARAAFGLVEGHVLAVAAATSLVGYATASVAITLQAVFGTAGTGLVILLFVVLGNPSSGGAVPYDFLPGWLGALGPFLVNGAGVDLVRNLVYFDGNALARPLAVLAVWALAGSIGAVSVSAARYRRSGDDPDLAPAVAAGL</sequence>
<feature type="transmembrane region" description="Helical" evidence="5">
    <location>
        <begin position="154"/>
        <end position="177"/>
    </location>
</feature>
<evidence type="ECO:0000256" key="3">
    <source>
        <dbReference type="ARBA" id="ARBA00022989"/>
    </source>
</evidence>
<dbReference type="EMBL" id="BAAAZH010000014">
    <property type="protein sequence ID" value="GAA4119871.1"/>
    <property type="molecule type" value="Genomic_DNA"/>
</dbReference>